<dbReference type="Proteomes" id="UP001206925">
    <property type="component" value="Unassembled WGS sequence"/>
</dbReference>
<organism evidence="1 2">
    <name type="scientific">Ambrosia artemisiifolia</name>
    <name type="common">Common ragweed</name>
    <dbReference type="NCBI Taxonomy" id="4212"/>
    <lineage>
        <taxon>Eukaryota</taxon>
        <taxon>Viridiplantae</taxon>
        <taxon>Streptophyta</taxon>
        <taxon>Embryophyta</taxon>
        <taxon>Tracheophyta</taxon>
        <taxon>Spermatophyta</taxon>
        <taxon>Magnoliopsida</taxon>
        <taxon>eudicotyledons</taxon>
        <taxon>Gunneridae</taxon>
        <taxon>Pentapetalae</taxon>
        <taxon>asterids</taxon>
        <taxon>campanulids</taxon>
        <taxon>Asterales</taxon>
        <taxon>Asteraceae</taxon>
        <taxon>Asteroideae</taxon>
        <taxon>Heliantheae alliance</taxon>
        <taxon>Heliantheae</taxon>
        <taxon>Ambrosia</taxon>
    </lineage>
</organism>
<dbReference type="AlphaFoldDB" id="A0AAD5GJ01"/>
<keyword evidence="2" id="KW-1185">Reference proteome</keyword>
<sequence>MATRPTFPATRPTFPNESMTIALAAHESNIDIWVLLSSVSSVVEFWRLERLDLTYNNLASLEVDVGFFLLCAMTSTDPAGDGDGCRHPKWDGCDMSGTGVGGNVGWSSCRCRFHLNSVEEAATLLLGVERVNTACQYGISD</sequence>
<evidence type="ECO:0000313" key="2">
    <source>
        <dbReference type="Proteomes" id="UP001206925"/>
    </source>
</evidence>
<evidence type="ECO:0000313" key="1">
    <source>
        <dbReference type="EMBL" id="KAI7742929.1"/>
    </source>
</evidence>
<protein>
    <submittedName>
        <fullName evidence="1">Uncharacterized protein</fullName>
    </submittedName>
</protein>
<accession>A0AAD5GJ01</accession>
<name>A0AAD5GJ01_AMBAR</name>
<gene>
    <name evidence="1" type="ORF">M8C21_010400</name>
</gene>
<proteinExistence type="predicted"/>
<dbReference type="EMBL" id="JAMZMK010007852">
    <property type="protein sequence ID" value="KAI7742929.1"/>
    <property type="molecule type" value="Genomic_DNA"/>
</dbReference>
<comment type="caution">
    <text evidence="1">The sequence shown here is derived from an EMBL/GenBank/DDBJ whole genome shotgun (WGS) entry which is preliminary data.</text>
</comment>
<reference evidence="1" key="1">
    <citation type="submission" date="2022-06" db="EMBL/GenBank/DDBJ databases">
        <title>Uncovering the hologenomic basis of an extraordinary plant invasion.</title>
        <authorList>
            <person name="Bieker V.C."/>
            <person name="Martin M.D."/>
            <person name="Gilbert T."/>
            <person name="Hodgins K."/>
            <person name="Battlay P."/>
            <person name="Petersen B."/>
            <person name="Wilson J."/>
        </authorList>
    </citation>
    <scope>NUCLEOTIDE SEQUENCE</scope>
    <source>
        <strain evidence="1">AA19_3_7</strain>
        <tissue evidence="1">Leaf</tissue>
    </source>
</reference>